<comment type="function">
    <text evidence="4">Acts as an anti-CsrA protein, binds CsrA and prevents it from repressing translation of its target genes, one of which is flagellin. Binds to flagellin and participates in the assembly of the flagellum.</text>
</comment>
<keyword evidence="4" id="KW-0143">Chaperone</keyword>
<dbReference type="PANTHER" id="PTHR39190:SF1">
    <property type="entry name" value="FLAGELLAR ASSEMBLY FACTOR FLIW"/>
    <property type="match status" value="1"/>
</dbReference>
<dbReference type="GO" id="GO:0006417">
    <property type="term" value="P:regulation of translation"/>
    <property type="evidence" value="ECO:0007669"/>
    <property type="project" value="UniProtKB-KW"/>
</dbReference>
<reference evidence="5" key="1">
    <citation type="submission" date="2020-02" db="EMBL/GenBank/DDBJ databases">
        <authorList>
            <person name="Meier V. D."/>
        </authorList>
    </citation>
    <scope>NUCLEOTIDE SEQUENCE</scope>
    <source>
        <strain evidence="5">AVDCRST_MAG63</strain>
    </source>
</reference>
<dbReference type="PANTHER" id="PTHR39190">
    <property type="entry name" value="FLAGELLAR ASSEMBLY FACTOR FLIW"/>
    <property type="match status" value="1"/>
</dbReference>
<dbReference type="GO" id="GO:0044780">
    <property type="term" value="P:bacterial-type flagellum assembly"/>
    <property type="evidence" value="ECO:0007669"/>
    <property type="project" value="UniProtKB-UniRule"/>
</dbReference>
<comment type="subunit">
    <text evidence="4">Interacts with translational regulator CsrA and flagellin(s).</text>
</comment>
<gene>
    <name evidence="4" type="primary">fliW</name>
    <name evidence="5" type="ORF">AVDCRST_MAG63-1386</name>
</gene>
<organism evidence="5">
    <name type="scientific">uncultured Armatimonadetes bacterium</name>
    <dbReference type="NCBI Taxonomy" id="157466"/>
    <lineage>
        <taxon>Bacteria</taxon>
        <taxon>Bacillati</taxon>
        <taxon>Armatimonadota</taxon>
        <taxon>environmental samples</taxon>
    </lineage>
</organism>
<dbReference type="SUPFAM" id="SSF141457">
    <property type="entry name" value="BH3618-like"/>
    <property type="match status" value="1"/>
</dbReference>
<dbReference type="AlphaFoldDB" id="A0A6J4HY61"/>
<evidence type="ECO:0000313" key="5">
    <source>
        <dbReference type="EMBL" id="CAA9237377.1"/>
    </source>
</evidence>
<comment type="subcellular location">
    <subcellularLocation>
        <location evidence="4">Cytoplasm</location>
    </subcellularLocation>
</comment>
<evidence type="ECO:0000256" key="2">
    <source>
        <dbReference type="ARBA" id="ARBA00022795"/>
    </source>
</evidence>
<dbReference type="GO" id="GO:0005737">
    <property type="term" value="C:cytoplasm"/>
    <property type="evidence" value="ECO:0007669"/>
    <property type="project" value="UniProtKB-SubCell"/>
</dbReference>
<evidence type="ECO:0000256" key="1">
    <source>
        <dbReference type="ARBA" id="ARBA00022490"/>
    </source>
</evidence>
<dbReference type="HAMAP" id="MF_01185">
    <property type="entry name" value="FliW"/>
    <property type="match status" value="1"/>
</dbReference>
<comment type="similarity">
    <text evidence="4">Belongs to the FliW family.</text>
</comment>
<evidence type="ECO:0000256" key="4">
    <source>
        <dbReference type="HAMAP-Rule" id="MF_01185"/>
    </source>
</evidence>
<dbReference type="EMBL" id="CADCTO010000168">
    <property type="protein sequence ID" value="CAA9237377.1"/>
    <property type="molecule type" value="Genomic_DNA"/>
</dbReference>
<dbReference type="InterPro" id="IPR003775">
    <property type="entry name" value="Flagellar_assembly_factor_FliW"/>
</dbReference>
<dbReference type="Gene3D" id="2.30.290.10">
    <property type="entry name" value="BH3618-like"/>
    <property type="match status" value="1"/>
</dbReference>
<keyword evidence="2 4" id="KW-1005">Bacterial flagellum biogenesis</keyword>
<keyword evidence="3 4" id="KW-0810">Translation regulation</keyword>
<protein>
    <recommendedName>
        <fullName evidence="4">Flagellar assembly factor FliW</fullName>
    </recommendedName>
</protein>
<proteinExistence type="inferred from homology"/>
<accession>A0A6J4HY61</accession>
<evidence type="ECO:0000256" key="3">
    <source>
        <dbReference type="ARBA" id="ARBA00022845"/>
    </source>
</evidence>
<sequence length="153" mass="16152">MHLTMDIEIETTRFGRLTADEEALLTFPDGLPGFAGARRFVPVPHGDDSPFVWLQSAERPELAFLLLSPGGAFPDYAPPLPADTAPDAALWVIVTVPPGDARAMTANLLGPLVIEGQARRGRQIILDGDRYSTKHRVLPAGASSAGAAAGAGR</sequence>
<dbReference type="InterPro" id="IPR024046">
    <property type="entry name" value="Flagellar_assmbl_FliW_dom_sf"/>
</dbReference>
<name>A0A6J4HY61_9BACT</name>
<keyword evidence="1 4" id="KW-0963">Cytoplasm</keyword>
<dbReference type="Pfam" id="PF02623">
    <property type="entry name" value="FliW"/>
    <property type="match status" value="1"/>
</dbReference>